<feature type="compositionally biased region" description="Polar residues" evidence="1">
    <location>
        <begin position="20"/>
        <end position="29"/>
    </location>
</feature>
<name>A0A1T4R7G4_9BACT</name>
<dbReference type="Proteomes" id="UP000190367">
    <property type="component" value="Unassembled WGS sequence"/>
</dbReference>
<reference evidence="3" key="1">
    <citation type="submission" date="2017-02" db="EMBL/GenBank/DDBJ databases">
        <authorList>
            <person name="Varghese N."/>
            <person name="Submissions S."/>
        </authorList>
    </citation>
    <scope>NUCLEOTIDE SEQUENCE [LARGE SCALE GENOMIC DNA]</scope>
    <source>
        <strain evidence="3">DSM 22224</strain>
    </source>
</reference>
<accession>A0A1T4R7G4</accession>
<evidence type="ECO:0000313" key="3">
    <source>
        <dbReference type="Proteomes" id="UP000190367"/>
    </source>
</evidence>
<feature type="compositionally biased region" description="Polar residues" evidence="1">
    <location>
        <begin position="1"/>
        <end position="12"/>
    </location>
</feature>
<organism evidence="2 3">
    <name type="scientific">Chitinophaga eiseniae</name>
    <dbReference type="NCBI Taxonomy" id="634771"/>
    <lineage>
        <taxon>Bacteria</taxon>
        <taxon>Pseudomonadati</taxon>
        <taxon>Bacteroidota</taxon>
        <taxon>Chitinophagia</taxon>
        <taxon>Chitinophagales</taxon>
        <taxon>Chitinophagaceae</taxon>
        <taxon>Chitinophaga</taxon>
    </lineage>
</organism>
<dbReference type="AlphaFoldDB" id="A0A1T4R7G4"/>
<sequence length="29" mass="3147">MQHWQGGTNKQATAAEHVQLSATGQPDVR</sequence>
<gene>
    <name evidence="2" type="ORF">SAMN04488128_102906</name>
</gene>
<dbReference type="EMBL" id="FUWZ01000002">
    <property type="protein sequence ID" value="SKA11817.1"/>
    <property type="molecule type" value="Genomic_DNA"/>
</dbReference>
<evidence type="ECO:0000313" key="2">
    <source>
        <dbReference type="EMBL" id="SKA11817.1"/>
    </source>
</evidence>
<dbReference type="STRING" id="634771.SAMN04488128_102906"/>
<proteinExistence type="predicted"/>
<feature type="region of interest" description="Disordered" evidence="1">
    <location>
        <begin position="1"/>
        <end position="29"/>
    </location>
</feature>
<protein>
    <submittedName>
        <fullName evidence="2">Uncharacterized protein</fullName>
    </submittedName>
</protein>
<evidence type="ECO:0000256" key="1">
    <source>
        <dbReference type="SAM" id="MobiDB-lite"/>
    </source>
</evidence>
<keyword evidence="3" id="KW-1185">Reference proteome</keyword>